<dbReference type="InterPro" id="IPR035969">
    <property type="entry name" value="Rab-GAP_TBC_sf"/>
</dbReference>
<name>A0ABQ9XM28_9EUKA</name>
<dbReference type="Gene3D" id="1.10.472.80">
    <property type="entry name" value="Ypt/Rab-GAP domain of gyp1p, domain 3"/>
    <property type="match status" value="1"/>
</dbReference>
<dbReference type="PANTHER" id="PTHR22957:SF263">
    <property type="entry name" value="MITOTIC CHECK POINT PROTEIN BUB2"/>
    <property type="match status" value="1"/>
</dbReference>
<dbReference type="SMART" id="SM00164">
    <property type="entry name" value="TBC"/>
    <property type="match status" value="1"/>
</dbReference>
<feature type="domain" description="Rab-GAP TBC" evidence="1">
    <location>
        <begin position="43"/>
        <end position="229"/>
    </location>
</feature>
<dbReference type="SUPFAM" id="SSF47923">
    <property type="entry name" value="Ypt/Rab-GAP domain of gyp1p"/>
    <property type="match status" value="2"/>
</dbReference>
<reference evidence="2 3" key="1">
    <citation type="journal article" date="2022" name="bioRxiv">
        <title>Genomics of Preaxostyla Flagellates Illuminates Evolutionary Transitions and the Path Towards Mitochondrial Loss.</title>
        <authorList>
            <person name="Novak L.V.F."/>
            <person name="Treitli S.C."/>
            <person name="Pyrih J."/>
            <person name="Halakuc P."/>
            <person name="Pipaliya S.V."/>
            <person name="Vacek V."/>
            <person name="Brzon O."/>
            <person name="Soukal P."/>
            <person name="Eme L."/>
            <person name="Dacks J.B."/>
            <person name="Karnkowska A."/>
            <person name="Elias M."/>
            <person name="Hampl V."/>
        </authorList>
    </citation>
    <scope>NUCLEOTIDE SEQUENCE [LARGE SCALE GENOMIC DNA]</scope>
    <source>
        <strain evidence="2">NAU3</strain>
        <tissue evidence="2">Gut</tissue>
    </source>
</reference>
<sequence length="305" mass="35104">MSVAEFRELIDPKNPKDSEEVLKELRKMVILKGLPDQDGLECDREDGLRGTIWKIFLRIPSIDSQKYLALVAQKKCKFGDKIRDDTFRTVIKDDKFKQGVAEVKLVRVLNAYVHSISDSDSKMPYVQGMSLILAPFIYVMPEVDAFFCYSRLLQYFCPNYVLPALEGVHAATDLLDEVLKVADNELFTYLKERFMIAKLYAFSPLMSFMADTLPVNELLQIWDFLLAYGMHLNVLCVAAQHILIRDVIFRDTKNAISKLKDLPELRTIPAKQLITKAIEIAKGLPEDLYTKLVRHPWDPLMVRKK</sequence>
<dbReference type="GO" id="GO:0051301">
    <property type="term" value="P:cell division"/>
    <property type="evidence" value="ECO:0007669"/>
    <property type="project" value="UniProtKB-KW"/>
</dbReference>
<organism evidence="2 3">
    <name type="scientific">Blattamonas nauphoetae</name>
    <dbReference type="NCBI Taxonomy" id="2049346"/>
    <lineage>
        <taxon>Eukaryota</taxon>
        <taxon>Metamonada</taxon>
        <taxon>Preaxostyla</taxon>
        <taxon>Oxymonadida</taxon>
        <taxon>Blattamonas</taxon>
    </lineage>
</organism>
<evidence type="ECO:0000313" key="2">
    <source>
        <dbReference type="EMBL" id="KAK2952559.1"/>
    </source>
</evidence>
<keyword evidence="3" id="KW-1185">Reference proteome</keyword>
<dbReference type="Proteomes" id="UP001281761">
    <property type="component" value="Unassembled WGS sequence"/>
</dbReference>
<evidence type="ECO:0000313" key="3">
    <source>
        <dbReference type="Proteomes" id="UP001281761"/>
    </source>
</evidence>
<protein>
    <submittedName>
        <fullName evidence="2">Cell division control protein 16</fullName>
    </submittedName>
</protein>
<accession>A0ABQ9XM28</accession>
<dbReference type="EMBL" id="JARBJD010000102">
    <property type="protein sequence ID" value="KAK2952559.1"/>
    <property type="molecule type" value="Genomic_DNA"/>
</dbReference>
<dbReference type="Pfam" id="PF00566">
    <property type="entry name" value="RabGAP-TBC"/>
    <property type="match status" value="1"/>
</dbReference>
<keyword evidence="2" id="KW-0131">Cell cycle</keyword>
<dbReference type="InterPro" id="IPR000195">
    <property type="entry name" value="Rab-GAP-TBC_dom"/>
</dbReference>
<gene>
    <name evidence="2" type="ORF">BLNAU_12525</name>
</gene>
<evidence type="ECO:0000259" key="1">
    <source>
        <dbReference type="PROSITE" id="PS50086"/>
    </source>
</evidence>
<comment type="caution">
    <text evidence="2">The sequence shown here is derived from an EMBL/GenBank/DDBJ whole genome shotgun (WGS) entry which is preliminary data.</text>
</comment>
<dbReference type="PANTHER" id="PTHR22957">
    <property type="entry name" value="TBC1 DOMAIN FAMILY MEMBER GTPASE-ACTIVATING PROTEIN"/>
    <property type="match status" value="1"/>
</dbReference>
<dbReference type="Gene3D" id="1.10.8.270">
    <property type="entry name" value="putative rabgap domain of human tbc1 domain family member 14 like domains"/>
    <property type="match status" value="1"/>
</dbReference>
<proteinExistence type="predicted"/>
<dbReference type="PROSITE" id="PS50086">
    <property type="entry name" value="TBC_RABGAP"/>
    <property type="match status" value="1"/>
</dbReference>
<keyword evidence="2" id="KW-0132">Cell division</keyword>